<keyword evidence="1" id="KW-0472">Membrane</keyword>
<name>A0A093EW36_TYTAL</name>
<dbReference type="Proteomes" id="UP000054190">
    <property type="component" value="Unassembled WGS sequence"/>
</dbReference>
<gene>
    <name evidence="2" type="ORF">N341_04163</name>
</gene>
<dbReference type="GO" id="GO:0140359">
    <property type="term" value="F:ABC-type transporter activity"/>
    <property type="evidence" value="ECO:0007669"/>
    <property type="project" value="InterPro"/>
</dbReference>
<dbReference type="GO" id="GO:0005524">
    <property type="term" value="F:ATP binding"/>
    <property type="evidence" value="ECO:0007669"/>
    <property type="project" value="UniProtKB-KW"/>
</dbReference>
<keyword evidence="1" id="KW-1133">Transmembrane helix</keyword>
<organism evidence="2 3">
    <name type="scientific">Tyto alba</name>
    <name type="common">Barn owl</name>
    <dbReference type="NCBI Taxonomy" id="56313"/>
    <lineage>
        <taxon>Eukaryota</taxon>
        <taxon>Metazoa</taxon>
        <taxon>Chordata</taxon>
        <taxon>Craniata</taxon>
        <taxon>Vertebrata</taxon>
        <taxon>Euteleostomi</taxon>
        <taxon>Archelosauria</taxon>
        <taxon>Archosauria</taxon>
        <taxon>Dinosauria</taxon>
        <taxon>Saurischia</taxon>
        <taxon>Theropoda</taxon>
        <taxon>Coelurosauria</taxon>
        <taxon>Aves</taxon>
        <taxon>Neognathae</taxon>
        <taxon>Neoaves</taxon>
        <taxon>Telluraves</taxon>
        <taxon>Strigiformes</taxon>
        <taxon>Tytonidae</taxon>
        <taxon>Tyto</taxon>
    </lineage>
</organism>
<feature type="transmembrane region" description="Helical" evidence="1">
    <location>
        <begin position="165"/>
        <end position="189"/>
    </location>
</feature>
<evidence type="ECO:0000256" key="1">
    <source>
        <dbReference type="SAM" id="Phobius"/>
    </source>
</evidence>
<keyword evidence="1" id="KW-0812">Transmembrane</keyword>
<feature type="transmembrane region" description="Helical" evidence="1">
    <location>
        <begin position="124"/>
        <end position="144"/>
    </location>
</feature>
<dbReference type="PANTHER" id="PTHR19229:SF274">
    <property type="entry name" value="ABC-TYPE ORGANIC ANION TRANSPORTER ABCA8"/>
    <property type="match status" value="1"/>
</dbReference>
<evidence type="ECO:0000313" key="3">
    <source>
        <dbReference type="Proteomes" id="UP000054190"/>
    </source>
</evidence>
<dbReference type="EMBL" id="KK380951">
    <property type="protein sequence ID" value="KFV48415.1"/>
    <property type="molecule type" value="Genomic_DNA"/>
</dbReference>
<sequence length="191" mass="22351">GFLMTGIIIEEVENEKKLETRGIFEEDVIGVVFKDDFSYRLRFQSYSLMTSNDAFEHIDTCFNFSSSYCKVPAYWYVGFLSVQSSIDAALIEMKTNHSVWEEMKSISGIRLKSPLIKPLYKLDYIWFIIFTTLCFSPYMYFLSVKVIREKKKLKVLMRAMGLQDIAFWLSWSLLYTVYISITASLLTLFTI</sequence>
<evidence type="ECO:0000313" key="2">
    <source>
        <dbReference type="EMBL" id="KFV48415.1"/>
    </source>
</evidence>
<dbReference type="GO" id="GO:0005319">
    <property type="term" value="F:lipid transporter activity"/>
    <property type="evidence" value="ECO:0007669"/>
    <property type="project" value="TreeGrafter"/>
</dbReference>
<keyword evidence="2" id="KW-0547">Nucleotide-binding</keyword>
<keyword evidence="3" id="KW-1185">Reference proteome</keyword>
<dbReference type="PANTHER" id="PTHR19229">
    <property type="entry name" value="ATP-BINDING CASSETTE TRANSPORTER SUBFAMILY A ABCA"/>
    <property type="match status" value="1"/>
</dbReference>
<feature type="non-terminal residue" evidence="2">
    <location>
        <position position="191"/>
    </location>
</feature>
<dbReference type="AlphaFoldDB" id="A0A093EW36"/>
<accession>A0A093EW36</accession>
<keyword evidence="2" id="KW-0067">ATP-binding</keyword>
<reference evidence="2 3" key="1">
    <citation type="submission" date="2014-04" db="EMBL/GenBank/DDBJ databases">
        <title>Genome evolution of avian class.</title>
        <authorList>
            <person name="Zhang G."/>
            <person name="Li C."/>
        </authorList>
    </citation>
    <scope>NUCLEOTIDE SEQUENCE [LARGE SCALE GENOMIC DNA]</scope>
    <source>
        <strain evidence="2">BGI_N341</strain>
    </source>
</reference>
<dbReference type="InterPro" id="IPR026082">
    <property type="entry name" value="ABCA"/>
</dbReference>
<proteinExistence type="predicted"/>
<feature type="non-terminal residue" evidence="2">
    <location>
        <position position="1"/>
    </location>
</feature>
<dbReference type="GO" id="GO:0016020">
    <property type="term" value="C:membrane"/>
    <property type="evidence" value="ECO:0007669"/>
    <property type="project" value="InterPro"/>
</dbReference>
<protein>
    <submittedName>
        <fullName evidence="2">ATP-binding cassette sub-family A member 6</fullName>
    </submittedName>
</protein>